<feature type="transmembrane region" description="Helical" evidence="4">
    <location>
        <begin position="65"/>
        <end position="88"/>
    </location>
</feature>
<reference evidence="8" key="3">
    <citation type="journal article" date="2020" name="Plant Biotechnol. J.">
        <title>The pomegranate (Punica granatum L.) draft genome dissects genetic divergence between soft- and hard-seeded cultivars.</title>
        <authorList>
            <person name="Luo X."/>
            <person name="Li H."/>
            <person name="Wu Z."/>
            <person name="Yao W."/>
            <person name="Zhao P."/>
            <person name="Cao D."/>
            <person name="Yu H."/>
            <person name="Li K."/>
            <person name="Poudel K."/>
            <person name="Zhao D."/>
            <person name="Zhang F."/>
            <person name="Xia X."/>
            <person name="Chen L."/>
            <person name="Wang Q."/>
            <person name="Jing D."/>
            <person name="Cao S."/>
        </authorList>
    </citation>
    <scope>NUCLEOTIDE SEQUENCE [LARGE SCALE GENOMIC DNA]</scope>
</reference>
<gene>
    <name evidence="9" type="primary">LOC116195152</name>
    <name evidence="6" type="ORF">CDL15_Pgr021998</name>
</gene>
<accession>A0A218W292</accession>
<dbReference type="Pfam" id="PF01453">
    <property type="entry name" value="B_lectin"/>
    <property type="match status" value="1"/>
</dbReference>
<dbReference type="SMART" id="SM00108">
    <property type="entry name" value="B_lectin"/>
    <property type="match status" value="1"/>
</dbReference>
<evidence type="ECO:0000256" key="1">
    <source>
        <dbReference type="ARBA" id="ARBA00022729"/>
    </source>
</evidence>
<dbReference type="InterPro" id="IPR051343">
    <property type="entry name" value="G-type_lectin_kinases/EP1-like"/>
</dbReference>
<dbReference type="AlphaFoldDB" id="A0A218W292"/>
<keyword evidence="1" id="KW-0732">Signal</keyword>
<evidence type="ECO:0000313" key="8">
    <source>
        <dbReference type="Proteomes" id="UP000515151"/>
    </source>
</evidence>
<sequence>MEAWNGGISFLGCSVFVSVSVLMILCGVAMAGFQNVGKVSPGFGGTQMNWIDKDGKFLVSNDSNFAFGFITMSSDVTLFLLGIVHVGIRTVVWSANWESPVSNSDKFSFNESGDVVLYKSGTVVWSTGTGNKGVSAMELQDSGNLVLVRSDGGTVWQSFSHPSDTLLSNQEFTEGMKLVGIGVKNLSYALEIKSGDILLSAGYRTPQPYWSMGKDTRKIVNKDGRQVSSAKLEANSWGFYDKNKNLLWEFIFSSNTDPNATWIAVLGQDGTVSFTNLPSTGSGSVVTSPTKIPSATIRFD</sequence>
<dbReference type="GeneID" id="116195152"/>
<reference evidence="9" key="4">
    <citation type="submission" date="2025-04" db="UniProtKB">
        <authorList>
            <consortium name="RefSeq"/>
        </authorList>
    </citation>
    <scope>IDENTIFICATION</scope>
    <source>
        <tissue evidence="9">Leaf</tissue>
    </source>
</reference>
<evidence type="ECO:0000313" key="9">
    <source>
        <dbReference type="RefSeq" id="XP_031379996.1"/>
    </source>
</evidence>
<reference evidence="6" key="2">
    <citation type="submission" date="2017-06" db="EMBL/GenBank/DDBJ databases">
        <title>The pomegranate genome and the genomics of punicalagin biosynthesis.</title>
        <authorList>
            <person name="Xu C."/>
        </authorList>
    </citation>
    <scope>NUCLEOTIDE SEQUENCE [LARGE SCALE GENOMIC DNA]</scope>
    <source>
        <tissue evidence="6">Fresh leaf</tissue>
    </source>
</reference>
<evidence type="ECO:0000256" key="2">
    <source>
        <dbReference type="ARBA" id="ARBA00023157"/>
    </source>
</evidence>
<dbReference type="InterPro" id="IPR001480">
    <property type="entry name" value="Bulb-type_lectin_dom"/>
</dbReference>
<dbReference type="PANTHER" id="PTHR47976">
    <property type="entry name" value="G-TYPE LECTIN S-RECEPTOR-LIKE SERINE/THREONINE-PROTEIN KINASE SD2-5"/>
    <property type="match status" value="1"/>
</dbReference>
<evidence type="ECO:0000259" key="5">
    <source>
        <dbReference type="PROSITE" id="PS50927"/>
    </source>
</evidence>
<name>A0A218W292_PUNGR</name>
<keyword evidence="3" id="KW-0325">Glycoprotein</keyword>
<dbReference type="Proteomes" id="UP000515151">
    <property type="component" value="Chromosome 1"/>
</dbReference>
<dbReference type="PROSITE" id="PS50927">
    <property type="entry name" value="BULB_LECTIN"/>
    <property type="match status" value="1"/>
</dbReference>
<keyword evidence="8" id="KW-1185">Reference proteome</keyword>
<dbReference type="PANTHER" id="PTHR47976:SF1">
    <property type="entry name" value="G-TYPE LECTIN S-RECEPTOR-LIKE SERINE_THREONINE-PROTEIN KINASE SD2-5"/>
    <property type="match status" value="1"/>
</dbReference>
<dbReference type="Proteomes" id="UP000197138">
    <property type="component" value="Unassembled WGS sequence"/>
</dbReference>
<dbReference type="InterPro" id="IPR036426">
    <property type="entry name" value="Bulb-type_lectin_dom_sf"/>
</dbReference>
<keyword evidence="4" id="KW-1133">Transmembrane helix</keyword>
<protein>
    <submittedName>
        <fullName evidence="9">G-type lectin S-receptor-like serine/threonine-protein kinase SD2-5 isoform X1</fullName>
    </submittedName>
</protein>
<dbReference type="Gene3D" id="2.90.10.10">
    <property type="entry name" value="Bulb-type lectin domain"/>
    <property type="match status" value="1"/>
</dbReference>
<keyword evidence="2" id="KW-1015">Disulfide bond</keyword>
<proteinExistence type="predicted"/>
<evidence type="ECO:0000313" key="6">
    <source>
        <dbReference type="EMBL" id="OWM66885.1"/>
    </source>
</evidence>
<dbReference type="RefSeq" id="XP_031379996.1">
    <property type="nucleotide sequence ID" value="XM_031524136.1"/>
</dbReference>
<dbReference type="CDD" id="cd00028">
    <property type="entry name" value="B_lectin"/>
    <property type="match status" value="1"/>
</dbReference>
<organism evidence="6 7">
    <name type="scientific">Punica granatum</name>
    <name type="common">Pomegranate</name>
    <dbReference type="NCBI Taxonomy" id="22663"/>
    <lineage>
        <taxon>Eukaryota</taxon>
        <taxon>Viridiplantae</taxon>
        <taxon>Streptophyta</taxon>
        <taxon>Embryophyta</taxon>
        <taxon>Tracheophyta</taxon>
        <taxon>Spermatophyta</taxon>
        <taxon>Magnoliopsida</taxon>
        <taxon>eudicotyledons</taxon>
        <taxon>Gunneridae</taxon>
        <taxon>Pentapetalae</taxon>
        <taxon>rosids</taxon>
        <taxon>malvids</taxon>
        <taxon>Myrtales</taxon>
        <taxon>Lythraceae</taxon>
        <taxon>Punica</taxon>
    </lineage>
</organism>
<dbReference type="EMBL" id="MTKT01005504">
    <property type="protein sequence ID" value="OWM66885.1"/>
    <property type="molecule type" value="Genomic_DNA"/>
</dbReference>
<feature type="domain" description="Bulb-type lectin" evidence="5">
    <location>
        <begin position="43"/>
        <end position="160"/>
    </location>
</feature>
<dbReference type="OrthoDB" id="1668230at2759"/>
<keyword evidence="4" id="KW-0812">Transmembrane</keyword>
<feature type="transmembrane region" description="Helical" evidence="4">
    <location>
        <begin position="7"/>
        <end position="33"/>
    </location>
</feature>
<evidence type="ECO:0000256" key="3">
    <source>
        <dbReference type="ARBA" id="ARBA00023180"/>
    </source>
</evidence>
<reference evidence="7" key="1">
    <citation type="journal article" date="2017" name="Plant J.">
        <title>The pomegranate (Punica granatum L.) genome and the genomics of punicalagin biosynthesis.</title>
        <authorList>
            <person name="Qin G."/>
            <person name="Xu C."/>
            <person name="Ming R."/>
            <person name="Tang H."/>
            <person name="Guyot R."/>
            <person name="Kramer E.M."/>
            <person name="Hu Y."/>
            <person name="Yi X."/>
            <person name="Qi Y."/>
            <person name="Xu X."/>
            <person name="Gao Z."/>
            <person name="Pan H."/>
            <person name="Jian J."/>
            <person name="Tian Y."/>
            <person name="Yue Z."/>
            <person name="Xu Y."/>
        </authorList>
    </citation>
    <scope>NUCLEOTIDE SEQUENCE [LARGE SCALE GENOMIC DNA]</scope>
    <source>
        <strain evidence="7">cv. Dabenzi</strain>
    </source>
</reference>
<evidence type="ECO:0000256" key="4">
    <source>
        <dbReference type="SAM" id="Phobius"/>
    </source>
</evidence>
<evidence type="ECO:0000313" key="7">
    <source>
        <dbReference type="Proteomes" id="UP000197138"/>
    </source>
</evidence>
<keyword evidence="4" id="KW-0472">Membrane</keyword>
<dbReference type="SUPFAM" id="SSF51110">
    <property type="entry name" value="alpha-D-mannose-specific plant lectins"/>
    <property type="match status" value="1"/>
</dbReference>